<feature type="transmembrane region" description="Helical" evidence="1">
    <location>
        <begin position="6"/>
        <end position="34"/>
    </location>
</feature>
<evidence type="ECO:0000313" key="2">
    <source>
        <dbReference type="EMBL" id="RLE49085.1"/>
    </source>
</evidence>
<organism evidence="2 3">
    <name type="scientific">Thermoproteota archaeon</name>
    <dbReference type="NCBI Taxonomy" id="2056631"/>
    <lineage>
        <taxon>Archaea</taxon>
        <taxon>Thermoproteota</taxon>
    </lineage>
</organism>
<dbReference type="Proteomes" id="UP000278475">
    <property type="component" value="Unassembled WGS sequence"/>
</dbReference>
<gene>
    <name evidence="2" type="ORF">DRJ31_05860</name>
</gene>
<sequence>MRPFGVTLLSILIAISGILLLGFSFALSVAFVTIPPYAIKPAFVHLPMIYIAVFFMILGAINLILAYGLWFGMRWTWFLTLIFSLIGLISSALTFNVISAIIYFIVVYYLFRPYVKEYFGVR</sequence>
<keyword evidence="1" id="KW-0812">Transmembrane</keyword>
<evidence type="ECO:0000313" key="3">
    <source>
        <dbReference type="Proteomes" id="UP000278475"/>
    </source>
</evidence>
<comment type="caution">
    <text evidence="2">The sequence shown here is derived from an EMBL/GenBank/DDBJ whole genome shotgun (WGS) entry which is preliminary data.</text>
</comment>
<feature type="transmembrane region" description="Helical" evidence="1">
    <location>
        <begin position="46"/>
        <end position="71"/>
    </location>
</feature>
<accession>A0A497ENZ5</accession>
<keyword evidence="1" id="KW-0472">Membrane</keyword>
<evidence type="ECO:0000256" key="1">
    <source>
        <dbReference type="SAM" id="Phobius"/>
    </source>
</evidence>
<keyword evidence="1" id="KW-1133">Transmembrane helix</keyword>
<name>A0A497ENZ5_9CREN</name>
<protein>
    <submittedName>
        <fullName evidence="2">Uncharacterized protein</fullName>
    </submittedName>
</protein>
<dbReference type="AlphaFoldDB" id="A0A497ENZ5"/>
<feature type="transmembrane region" description="Helical" evidence="1">
    <location>
        <begin position="77"/>
        <end position="110"/>
    </location>
</feature>
<reference evidence="2 3" key="1">
    <citation type="submission" date="2018-06" db="EMBL/GenBank/DDBJ databases">
        <title>Extensive metabolic versatility and redundancy in microbially diverse, dynamic hydrothermal sediments.</title>
        <authorList>
            <person name="Dombrowski N."/>
            <person name="Teske A."/>
            <person name="Baker B.J."/>
        </authorList>
    </citation>
    <scope>NUCLEOTIDE SEQUENCE [LARGE SCALE GENOMIC DNA]</scope>
    <source>
        <strain evidence="2">B66_G16</strain>
    </source>
</reference>
<dbReference type="EMBL" id="QMQV01000049">
    <property type="protein sequence ID" value="RLE49085.1"/>
    <property type="molecule type" value="Genomic_DNA"/>
</dbReference>
<proteinExistence type="predicted"/>